<evidence type="ECO:0000313" key="9">
    <source>
        <dbReference type="Proteomes" id="UP000203521"/>
    </source>
</evidence>
<evidence type="ECO:0000313" key="7">
    <source>
        <dbReference type="EMBL" id="AOV58166.1"/>
    </source>
</evidence>
<dbReference type="EMBL" id="HQ634177">
    <property type="protein sequence ID" value="AGH26907.1"/>
    <property type="molecule type" value="Genomic_DNA"/>
</dbReference>
<organism evidence="3 9">
    <name type="scientific">Synechococcus phage S-CAM1</name>
    <dbReference type="NCBI Taxonomy" id="754037"/>
    <lineage>
        <taxon>Viruses</taxon>
        <taxon>Duplodnaviria</taxon>
        <taxon>Heunggongvirae</taxon>
        <taxon>Uroviricota</taxon>
        <taxon>Caudoviricetes</taxon>
        <taxon>Pantevenvirales</taxon>
        <taxon>Kyanoviridae</taxon>
        <taxon>Anaposvirus</taxon>
        <taxon>Anaposvirus socalone</taxon>
    </lineage>
</organism>
<evidence type="ECO:0000259" key="2">
    <source>
        <dbReference type="Pfam" id="PF09116"/>
    </source>
</evidence>
<dbReference type="GO" id="GO:0019083">
    <property type="term" value="P:viral transcription"/>
    <property type="evidence" value="ECO:0007669"/>
    <property type="project" value="UniProtKB-UniRule"/>
</dbReference>
<evidence type="ECO:0000256" key="1">
    <source>
        <dbReference type="HAMAP-Rule" id="MF_04161"/>
    </source>
</evidence>
<dbReference type="InterPro" id="IPR015200">
    <property type="entry name" value="Sliding_clamp_C"/>
</dbReference>
<comment type="similarity">
    <text evidence="1">Belongs to the Tevenvirinae sliding clamp family.</text>
</comment>
<dbReference type="EMBL" id="KU686194">
    <property type="protein sequence ID" value="AOV57916.1"/>
    <property type="molecule type" value="Genomic_DNA"/>
</dbReference>
<dbReference type="GO" id="GO:0039693">
    <property type="term" value="P:viral DNA genome replication"/>
    <property type="evidence" value="ECO:0007669"/>
    <property type="project" value="UniProtKB-UniRule"/>
</dbReference>
<dbReference type="SUPFAM" id="SSF55979">
    <property type="entry name" value="DNA clamp"/>
    <property type="match status" value="2"/>
</dbReference>
<dbReference type="Proteomes" id="UP000241591">
    <property type="component" value="Segment"/>
</dbReference>
<dbReference type="Proteomes" id="UP000241494">
    <property type="component" value="Segment"/>
</dbReference>
<gene>
    <name evidence="6" type="ORF">C030809_161</name>
    <name evidence="8" type="ORF">C290910_161</name>
    <name evidence="5" type="ORF">N170310_161</name>
    <name evidence="4" type="ORF">N330309_161</name>
    <name evidence="7" type="ORF">S170810_161</name>
    <name evidence="3" type="ORF">SXBG_00172</name>
</gene>
<dbReference type="EMBL" id="KU686195">
    <property type="protein sequence ID" value="AOV58166.1"/>
    <property type="molecule type" value="Genomic_DNA"/>
</dbReference>
<name>M4QIX3_9CAUD</name>
<evidence type="ECO:0000313" key="11">
    <source>
        <dbReference type="Proteomes" id="UP000241265"/>
    </source>
</evidence>
<dbReference type="OrthoDB" id="7567at10239"/>
<comment type="subunit">
    <text evidence="1">Homotrimer. Interacts with the viral DNA polymerase; this interaction constitutes the polymerase holoenzyme. Interacts with the sliding-clamp-loader; this interaction allows the sliding-clamp-loader to open the sliding clamp. Interacts with the viral DNA ligase. Part of the replicase complex that includes the DNA polymerase, the polymerase clamp, the clamp loader complex, the single-stranded DNA binding protein, the primase, the helicase and the helicase assembly factor. Interacts with the viral RNA polymerase (RNAP). Part of the transcription activation complex containing host RNAP, the viral RNA polymerase sigma-like factor, the late transcription coactivator, and the sliding clamp.</text>
</comment>
<dbReference type="Pfam" id="PF09116">
    <property type="entry name" value="gp45-slide_C"/>
    <property type="match status" value="1"/>
</dbReference>
<dbReference type="Proteomes" id="UP000241265">
    <property type="component" value="Genome"/>
</dbReference>
<evidence type="ECO:0000313" key="10">
    <source>
        <dbReference type="Proteomes" id="UP000240287"/>
    </source>
</evidence>
<comment type="function">
    <text evidence="1">Sliding clamp that encircles the genomic DNA and links the DNA polymerase to the template to control the processivity of DNA synthesis. Responsible for tethering the catalytic subunit of DNA polymerase to DNA during high-speed replication. Interaction with the sliding-clamp-loader opens the sliding clamp so that it can be loaded around the DNA template. During transcription, encircles the DNA and tethers host RNA polymerase (RNAP) to it.</text>
</comment>
<dbReference type="GO" id="GO:0030337">
    <property type="term" value="F:DNA polymerase processivity factor activity"/>
    <property type="evidence" value="ECO:0007669"/>
    <property type="project" value="UniProtKB-UniRule"/>
</dbReference>
<dbReference type="EMBL" id="KU686193">
    <property type="protein sequence ID" value="AOV57666.1"/>
    <property type="molecule type" value="Genomic_DNA"/>
</dbReference>
<keyword evidence="1" id="KW-1194">Viral DNA replication</keyword>
<feature type="domain" description="Sliding clamp C-terminal" evidence="2">
    <location>
        <begin position="119"/>
        <end position="221"/>
    </location>
</feature>
<sequence>MSKLILSRDTHQILKNFCTINASIMIREGNTLKTISVGENVISQFKCEESFPQTFGIYDLSEFLSGLSLFDSPVLEFESNKYVNIVGNGRKARYYFSDPEITLKAAPEKDISEPETDLEFNISQEDIQALQKASQVYCLPDLAFCSDADGKITIKLFDKEDDTCNVYEQDVLGNSTGEFHLRMKMENLRLHTGDYHVQVKEKWASIWKHQRLDLKYLIALEP</sequence>
<dbReference type="HAMAP" id="MF_04161">
    <property type="entry name" value="Sliding_clamp_T4"/>
    <property type="match status" value="1"/>
</dbReference>
<reference evidence="10 11" key="2">
    <citation type="journal article" date="2016" name="Virology">
        <title>The genomic content and context of auxiliary metabolic genes in marine cyanomyoviruses.</title>
        <authorList>
            <person name="Crummett L.T."/>
            <person name="Puxty R.J."/>
            <person name="Weihe C."/>
            <person name="Marston M.F."/>
            <person name="Martiny J.B."/>
        </authorList>
    </citation>
    <scope>NUCLEOTIDE SEQUENCE [LARGE SCALE GENOMIC DNA]</scope>
    <source>
        <strain evidence="4">0309SB33</strain>
        <strain evidence="5">0310NB17</strain>
        <strain evidence="6">0809CC03</strain>
        <strain evidence="7">0810SB17</strain>
        <strain evidence="8">0910CC29</strain>
    </source>
</reference>
<evidence type="ECO:0000313" key="4">
    <source>
        <dbReference type="EMBL" id="AOV57416.1"/>
    </source>
</evidence>
<evidence type="ECO:0000313" key="5">
    <source>
        <dbReference type="EMBL" id="AOV57666.1"/>
    </source>
</evidence>
<dbReference type="Proteomes" id="UP000240287">
    <property type="component" value="Genome"/>
</dbReference>
<dbReference type="GeneID" id="15009593"/>
<dbReference type="Proteomes" id="UP000241610">
    <property type="component" value="Segment"/>
</dbReference>
<dbReference type="InterPro" id="IPR046938">
    <property type="entry name" value="DNA_clamp_sf"/>
</dbReference>
<evidence type="ECO:0000313" key="8">
    <source>
        <dbReference type="EMBL" id="AOV58416.1"/>
    </source>
</evidence>
<reference evidence="3 9" key="1">
    <citation type="submission" date="2010-11" db="EMBL/GenBank/DDBJ databases">
        <title>The Genome Sequence of Synechococcus phage S-CAM1 0208SB26.</title>
        <authorList>
            <consortium name="The Broad Institute Genome Sequencing Platform"/>
            <person name="Henn M.R."/>
            <person name="Martiny J."/>
            <person name="Weihe C."/>
            <person name="Levin J."/>
            <person name="Malboeuf C."/>
            <person name="Casali M."/>
            <person name="Russ C."/>
            <person name="Lennon N."/>
            <person name="Chapman S.B."/>
            <person name="Erlich R."/>
            <person name="Young S.K."/>
            <person name="Yandava C."/>
            <person name="Zeng Q."/>
            <person name="Alvarado L."/>
            <person name="Anderson S."/>
            <person name="Berlin A."/>
            <person name="Chen Z."/>
            <person name="Freedman E."/>
            <person name="Gellesch M."/>
            <person name="Goldberg J."/>
            <person name="Green L."/>
            <person name="Griggs A."/>
            <person name="Gujja S."/>
            <person name="Heilman E.R."/>
            <person name="Heiman D."/>
            <person name="Hollinger A."/>
            <person name="Howarth C."/>
            <person name="Larson L."/>
            <person name="Mehta T."/>
            <person name="Pearson M."/>
            <person name="Roberts A."/>
            <person name="Ryan E."/>
            <person name="Saif S."/>
            <person name="Shea T."/>
            <person name="Shenoy N."/>
            <person name="Sisk P."/>
            <person name="Stolte C."/>
            <person name="Sykes S."/>
            <person name="White J."/>
            <person name="Haas B."/>
            <person name="Nusbaum C."/>
            <person name="Birren B."/>
        </authorList>
    </citation>
    <scope>NUCLEOTIDE SEQUENCE [LARGE SCALE GENOMIC DNA]</scope>
    <source>
        <strain evidence="3 9">S-CAM1</strain>
    </source>
</reference>
<evidence type="ECO:0000313" key="3">
    <source>
        <dbReference type="EMBL" id="AGH26907.1"/>
    </source>
</evidence>
<dbReference type="GO" id="GO:0006260">
    <property type="term" value="P:DNA replication"/>
    <property type="evidence" value="ECO:0007669"/>
    <property type="project" value="UniProtKB-KW"/>
</dbReference>
<dbReference type="Gene3D" id="3.70.10.10">
    <property type="match status" value="1"/>
</dbReference>
<proteinExistence type="inferred from homology"/>
<keyword evidence="1" id="KW-1195">Viral transcription</keyword>
<evidence type="ECO:0000313" key="6">
    <source>
        <dbReference type="EMBL" id="AOV57916.1"/>
    </source>
</evidence>
<dbReference type="Proteomes" id="UP000203521">
    <property type="component" value="Segment"/>
</dbReference>
<dbReference type="InterPro" id="IPR046389">
    <property type="entry name" value="Sliding_clamp_T4"/>
</dbReference>
<dbReference type="RefSeq" id="YP_007673085.1">
    <property type="nucleotide sequence ID" value="NC_020837.1"/>
</dbReference>
<accession>M4QIX3</accession>
<dbReference type="EMBL" id="KU686196">
    <property type="protein sequence ID" value="AOV58416.1"/>
    <property type="molecule type" value="Genomic_DNA"/>
</dbReference>
<keyword evidence="9" id="KW-1185">Reference proteome</keyword>
<dbReference type="KEGG" id="vg:15009593"/>
<keyword evidence="1" id="KW-0235">DNA replication</keyword>
<protein>
    <recommendedName>
        <fullName evidence="1">Sliding clamp</fullName>
    </recommendedName>
    <alternativeName>
        <fullName evidence="1">DNA polymerase accessory protein Gp45</fullName>
    </alternativeName>
    <alternativeName>
        <fullName evidence="1">DNA polymerase clamp</fullName>
    </alternativeName>
</protein>
<dbReference type="EMBL" id="KU686192">
    <property type="protein sequence ID" value="AOV57416.1"/>
    <property type="molecule type" value="Genomic_DNA"/>
</dbReference>